<sequence length="55" mass="5735">MSTTDMVLLASGCLLIMATSIVYLAALVEGHRPPLKGRLDALIQAVAAKKKGPCP</sequence>
<reference evidence="3" key="1">
    <citation type="submission" date="2017-10" db="EMBL/GenBank/DDBJ databases">
        <authorList>
            <person name="Regsiter A."/>
            <person name="William W."/>
        </authorList>
    </citation>
    <scope>NUCLEOTIDE SEQUENCE [LARGE SCALE GENOMIC DNA]</scope>
</reference>
<keyword evidence="1" id="KW-0472">Membrane</keyword>
<dbReference type="EMBL" id="LT962688">
    <property type="protein sequence ID" value="SOR28816.1"/>
    <property type="molecule type" value="Genomic_DNA"/>
</dbReference>
<proteinExistence type="predicted"/>
<evidence type="ECO:0000256" key="1">
    <source>
        <dbReference type="SAM" id="Phobius"/>
    </source>
</evidence>
<gene>
    <name evidence="2" type="ORF">TK0001_2214</name>
</gene>
<keyword evidence="1" id="KW-1133">Transmembrane helix</keyword>
<dbReference type="AlphaFoldDB" id="A0A2N9AN76"/>
<dbReference type="Proteomes" id="UP000233769">
    <property type="component" value="Chromosome tk0001"/>
</dbReference>
<evidence type="ECO:0000313" key="2">
    <source>
        <dbReference type="EMBL" id="SOR28816.1"/>
    </source>
</evidence>
<evidence type="ECO:0000313" key="3">
    <source>
        <dbReference type="Proteomes" id="UP000233769"/>
    </source>
</evidence>
<protein>
    <submittedName>
        <fullName evidence="2">Uncharacterized protein</fullName>
    </submittedName>
</protein>
<accession>A0A2N9AN76</accession>
<feature type="transmembrane region" description="Helical" evidence="1">
    <location>
        <begin position="6"/>
        <end position="28"/>
    </location>
</feature>
<name>A0A2N9AN76_METEX</name>
<keyword evidence="1" id="KW-0812">Transmembrane</keyword>
<organism evidence="2 3">
    <name type="scientific">Methylorubrum extorquens</name>
    <name type="common">Methylobacterium dichloromethanicum</name>
    <name type="synonym">Methylobacterium extorquens</name>
    <dbReference type="NCBI Taxonomy" id="408"/>
    <lineage>
        <taxon>Bacteria</taxon>
        <taxon>Pseudomonadati</taxon>
        <taxon>Pseudomonadota</taxon>
        <taxon>Alphaproteobacteria</taxon>
        <taxon>Hyphomicrobiales</taxon>
        <taxon>Methylobacteriaceae</taxon>
        <taxon>Methylorubrum</taxon>
    </lineage>
</organism>